<feature type="domain" description="Coatomer beta subunit C-terminal" evidence="13">
    <location>
        <begin position="699"/>
        <end position="787"/>
    </location>
</feature>
<evidence type="ECO:0000256" key="4">
    <source>
        <dbReference type="ARBA" id="ARBA00022490"/>
    </source>
</evidence>
<keyword evidence="16" id="KW-1185">Reference proteome</keyword>
<evidence type="ECO:0000259" key="12">
    <source>
        <dbReference type="Pfam" id="PF01602"/>
    </source>
</evidence>
<evidence type="ECO:0000259" key="13">
    <source>
        <dbReference type="Pfam" id="PF07718"/>
    </source>
</evidence>
<dbReference type="InterPro" id="IPR029446">
    <property type="entry name" value="COPB1_appendage_platform_dom"/>
</dbReference>
<dbReference type="STRING" id="5874.Q4UHM1"/>
<dbReference type="InterPro" id="IPR011710">
    <property type="entry name" value="Coatomer_bsu_C"/>
</dbReference>
<evidence type="ECO:0000256" key="7">
    <source>
        <dbReference type="ARBA" id="ARBA00022927"/>
    </source>
</evidence>
<dbReference type="GO" id="GO:0000139">
    <property type="term" value="C:Golgi membrane"/>
    <property type="evidence" value="ECO:0007669"/>
    <property type="project" value="UniProtKB-SubCell"/>
</dbReference>
<evidence type="ECO:0000256" key="3">
    <source>
        <dbReference type="ARBA" id="ARBA00022448"/>
    </source>
</evidence>
<dbReference type="InterPro" id="IPR002553">
    <property type="entry name" value="Clathrin/coatomer_adapt-like_N"/>
</dbReference>
<evidence type="ECO:0000259" key="14">
    <source>
        <dbReference type="Pfam" id="PF14806"/>
    </source>
</evidence>
<keyword evidence="3" id="KW-0813">Transport</keyword>
<dbReference type="InterPro" id="IPR011989">
    <property type="entry name" value="ARM-like"/>
</dbReference>
<comment type="subcellular location">
    <subcellularLocation>
        <location evidence="2">Cytoplasmic vesicle</location>
        <location evidence="2">COPI-coated vesicle membrane</location>
        <topology evidence="2">Peripheral membrane protein</topology>
        <orientation evidence="2">Cytoplasmic side</orientation>
    </subcellularLocation>
    <subcellularLocation>
        <location evidence="1">Golgi apparatus membrane</location>
        <topology evidence="1">Peripheral membrane protein</topology>
        <orientation evidence="1">Cytoplasmic side</orientation>
    </subcellularLocation>
</comment>
<evidence type="ECO:0000256" key="10">
    <source>
        <dbReference type="ARBA" id="ARBA00023329"/>
    </source>
</evidence>
<reference evidence="15 16" key="1">
    <citation type="journal article" date="2005" name="Science">
        <title>Genome of the host-cell transforming parasite Theileria annulata compared with T. parva.</title>
        <authorList>
            <person name="Pain A."/>
            <person name="Renauld H."/>
            <person name="Berriman M."/>
            <person name="Murphy L."/>
            <person name="Yeats C.A."/>
            <person name="Weir W."/>
            <person name="Kerhornou A."/>
            <person name="Aslett M."/>
            <person name="Bishop R."/>
            <person name="Bouchier C."/>
            <person name="Cochet M."/>
            <person name="Coulson R.M.R."/>
            <person name="Cronin A."/>
            <person name="de Villiers E.P."/>
            <person name="Fraser A."/>
            <person name="Fosker N."/>
            <person name="Gardner M."/>
            <person name="Goble A."/>
            <person name="Griffiths-Jones S."/>
            <person name="Harris D.E."/>
            <person name="Katzer F."/>
            <person name="Larke N."/>
            <person name="Lord A."/>
            <person name="Maser P."/>
            <person name="McKellar S."/>
            <person name="Mooney P."/>
            <person name="Morton F."/>
            <person name="Nene V."/>
            <person name="O'Neil S."/>
            <person name="Price C."/>
            <person name="Quail M.A."/>
            <person name="Rabbinowitsch E."/>
            <person name="Rawlings N.D."/>
            <person name="Rutter S."/>
            <person name="Saunders D."/>
            <person name="Seeger K."/>
            <person name="Shah T."/>
            <person name="Squares R."/>
            <person name="Squares S."/>
            <person name="Tivey A."/>
            <person name="Walker A.R."/>
            <person name="Woodward J."/>
            <person name="Dobbelaere D.A.E."/>
            <person name="Langsley G."/>
            <person name="Rajandream M.A."/>
            <person name="McKeever D."/>
            <person name="Shiels B."/>
            <person name="Tait A."/>
            <person name="Barrell B.G."/>
            <person name="Hall N."/>
        </authorList>
    </citation>
    <scope>NUCLEOTIDE SEQUENCE [LARGE SCALE GENOMIC DNA]</scope>
    <source>
        <strain evidence="16">Ankara</strain>
    </source>
</reference>
<dbReference type="Pfam" id="PF01602">
    <property type="entry name" value="Adaptin_N"/>
    <property type="match status" value="1"/>
</dbReference>
<evidence type="ECO:0000256" key="9">
    <source>
        <dbReference type="ARBA" id="ARBA00023136"/>
    </source>
</evidence>
<keyword evidence="9" id="KW-0472">Membrane</keyword>
<keyword evidence="6" id="KW-0931">ER-Golgi transport</keyword>
<feature type="compositionally biased region" description="Polar residues" evidence="11">
    <location>
        <begin position="431"/>
        <end position="442"/>
    </location>
</feature>
<dbReference type="SUPFAM" id="SSF48371">
    <property type="entry name" value="ARM repeat"/>
    <property type="match status" value="1"/>
</dbReference>
<keyword evidence="5" id="KW-0677">Repeat</keyword>
<feature type="compositionally biased region" description="Low complexity" evidence="11">
    <location>
        <begin position="408"/>
        <end position="424"/>
    </location>
</feature>
<evidence type="ECO:0000313" key="15">
    <source>
        <dbReference type="EMBL" id="CAI73418.1"/>
    </source>
</evidence>
<keyword evidence="4" id="KW-0963">Cytoplasm</keyword>
<dbReference type="GeneID" id="3863967"/>
<dbReference type="Pfam" id="PF14806">
    <property type="entry name" value="Coatomer_b_Cpla"/>
    <property type="match status" value="1"/>
</dbReference>
<dbReference type="PANTHER" id="PTHR10635">
    <property type="entry name" value="COATOMER SUBUNIT BETA"/>
    <property type="match status" value="1"/>
</dbReference>
<evidence type="ECO:0000313" key="16">
    <source>
        <dbReference type="Proteomes" id="UP000001950"/>
    </source>
</evidence>
<dbReference type="Gene3D" id="1.25.10.10">
    <property type="entry name" value="Leucine-rich Repeat Variant"/>
    <property type="match status" value="1"/>
</dbReference>
<dbReference type="RefSeq" id="XP_954095.1">
    <property type="nucleotide sequence ID" value="XM_949002.1"/>
</dbReference>
<protein>
    <submittedName>
        <fullName evidence="15">Coatamer, beta subunit, putative</fullName>
    </submittedName>
</protein>
<evidence type="ECO:0000256" key="8">
    <source>
        <dbReference type="ARBA" id="ARBA00023034"/>
    </source>
</evidence>
<dbReference type="GO" id="GO:0006886">
    <property type="term" value="P:intracellular protein transport"/>
    <property type="evidence" value="ECO:0007669"/>
    <property type="project" value="InterPro"/>
</dbReference>
<evidence type="ECO:0000256" key="2">
    <source>
        <dbReference type="ARBA" id="ARBA00004347"/>
    </source>
</evidence>
<feature type="region of interest" description="Disordered" evidence="11">
    <location>
        <begin position="405"/>
        <end position="450"/>
    </location>
</feature>
<evidence type="ECO:0000256" key="11">
    <source>
        <dbReference type="SAM" id="MobiDB-lite"/>
    </source>
</evidence>
<organism evidence="15 16">
    <name type="scientific">Theileria annulata</name>
    <dbReference type="NCBI Taxonomy" id="5874"/>
    <lineage>
        <taxon>Eukaryota</taxon>
        <taxon>Sar</taxon>
        <taxon>Alveolata</taxon>
        <taxon>Apicomplexa</taxon>
        <taxon>Aconoidasida</taxon>
        <taxon>Piroplasmida</taxon>
        <taxon>Theileriidae</taxon>
        <taxon>Theileria</taxon>
    </lineage>
</organism>
<dbReference type="AlphaFoldDB" id="Q4UHM1"/>
<keyword evidence="10" id="KW-0968">Cytoplasmic vesicle</keyword>
<evidence type="ECO:0000256" key="5">
    <source>
        <dbReference type="ARBA" id="ARBA00022737"/>
    </source>
</evidence>
<proteinExistence type="predicted"/>
<dbReference type="InterPro" id="IPR016460">
    <property type="entry name" value="COPB1"/>
</dbReference>
<dbReference type="GO" id="GO:0006891">
    <property type="term" value="P:intra-Golgi vesicle-mediated transport"/>
    <property type="evidence" value="ECO:0007669"/>
    <property type="project" value="TreeGrafter"/>
</dbReference>
<dbReference type="FunCoup" id="Q4UHM1">
    <property type="interactions" value="511"/>
</dbReference>
<dbReference type="OrthoDB" id="10261439at2759"/>
<dbReference type="Proteomes" id="UP000001950">
    <property type="component" value="Chromosome 1"/>
</dbReference>
<dbReference type="GO" id="GO:0006888">
    <property type="term" value="P:endoplasmic reticulum to Golgi vesicle-mediated transport"/>
    <property type="evidence" value="ECO:0007669"/>
    <property type="project" value="TreeGrafter"/>
</dbReference>
<dbReference type="GO" id="GO:0005198">
    <property type="term" value="F:structural molecule activity"/>
    <property type="evidence" value="ECO:0007669"/>
    <property type="project" value="InterPro"/>
</dbReference>
<dbReference type="eggNOG" id="KOG1058">
    <property type="taxonomic scope" value="Eukaryota"/>
</dbReference>
<evidence type="ECO:0000256" key="6">
    <source>
        <dbReference type="ARBA" id="ARBA00022892"/>
    </source>
</evidence>
<name>Q4UHM1_THEAN</name>
<gene>
    <name evidence="15" type="ORF">TA02765</name>
</gene>
<dbReference type="GO" id="GO:0030126">
    <property type="term" value="C:COPI vesicle coat"/>
    <property type="evidence" value="ECO:0007669"/>
    <property type="project" value="InterPro"/>
</dbReference>
<feature type="domain" description="Coatomer beta subunit appendage platform" evidence="14">
    <location>
        <begin position="795"/>
        <end position="860"/>
    </location>
</feature>
<dbReference type="Pfam" id="PF07718">
    <property type="entry name" value="Coatamer_beta_C"/>
    <property type="match status" value="1"/>
</dbReference>
<dbReference type="PANTHER" id="PTHR10635:SF0">
    <property type="entry name" value="COATOMER SUBUNIT BETA"/>
    <property type="match status" value="1"/>
</dbReference>
<keyword evidence="8" id="KW-0333">Golgi apparatus</keyword>
<keyword evidence="7" id="KW-0653">Protein transport</keyword>
<dbReference type="VEuPathDB" id="PiroplasmaDB:TA02765"/>
<dbReference type="InParanoid" id="Q4UHM1"/>
<feature type="domain" description="Clathrin/coatomer adaptor adaptin-like N-terminal" evidence="12">
    <location>
        <begin position="2"/>
        <end position="321"/>
    </location>
</feature>
<dbReference type="InterPro" id="IPR016024">
    <property type="entry name" value="ARM-type_fold"/>
</dbReference>
<evidence type="ECO:0000256" key="1">
    <source>
        <dbReference type="ARBA" id="ARBA00004255"/>
    </source>
</evidence>
<accession>Q4UHM1</accession>
<dbReference type="EMBL" id="CR940347">
    <property type="protein sequence ID" value="CAI73418.1"/>
    <property type="molecule type" value="Genomic_DNA"/>
</dbReference>
<sequence>MDVSSLFMDIIRFALPNNDHRIKRLVYLFFQTFNMCKHDGTPRDEVILVCNGLRNDLCSPNEYVRGSVLRLLSNLTIFNIIQPLIPSIIINIEHKEPYVYRNALLCLTNISERFGSDLITSSFKTIENFITSCDDVFGTVRAYKLLETCNLDLCIQFILAIESNILSLSPLIHLAILGSFEKLSSINEQIKQMMLRILTILLQFSNNNSVLFFSSNLLIKFHHINNKEEMKICCKCLIKVLLNESDLNIKMIIIDKLMKLNKLSNEILLENVLENFINELLKGLSITNLMISNKILNLIIKLCNKTNINLILKNLLNQFKKENTREFIKFQYLILQFFYQIYEKFSYPLLIILDELINYLIDNFIISFKISLLLINTINSVTGSGTPDSNGPKVSKDIKDITGTAGASTVTDSTSPTMSTTNSTKDPIGASTVTEENSTTKIASPGKGANDTFDTTGKGANFTAMECTMGKGANFTAMECTMGKGANFTAMECTMGKGANFTATKCTVGASTVTEGKGANFTLMKCTKGLRDSRVDNELVDKIIKKIIRIIDKIKYKEVLINCLYIIGEFSQDNYFILYSYYLFNKVPVTGFPVTVTGATGSNGPEVSSIGVGTVGASTVTEENSNKIAAPKDINKDIGVNISTNVAPFGAVCRGTDPVTEENEFNKILINNKDILLYNTFANTLLKLIYKNNRKLINKDPIYVEGYIKLIGNKIYFNINIENRSNEILQNISLDLSTGTNMQLISNMLIMNRKMIKLLPNEIITTQVKFRIDSSTNEIVYGYVYYSTCNTILLQCLSFNPLHISLYNFIHKNYISGQQFRHYWNDFQWENVIKLINIKLKPINLIKIIIKFTHMTIIHDFSHYGVTYHGKNRFLNGVHSDRLYHGTDGIQGSNRILGLGMEGLDSGIGIGMEGLGDYKGLGFDSVDSGLDGLDGGDSGLVDRELEGSEGYELNEIELEELKEKLLNESFLSINFFLKTIFGIRNGDWYTAH</sequence>
<dbReference type="KEGG" id="tan:TA02765"/>